<dbReference type="PROSITE" id="PS00868">
    <property type="entry name" value="CYS_MET_METAB_PP"/>
    <property type="match status" value="1"/>
</dbReference>
<comment type="caution">
    <text evidence="7">The sequence shown here is derived from an EMBL/GenBank/DDBJ whole genome shotgun (WGS) entry which is preliminary data.</text>
</comment>
<keyword evidence="3 4" id="KW-0663">Pyridoxal phosphate</keyword>
<sequence>MTRKRFETRAIHDGQDPDPATGAVMTPIYQTSTYAQPEPAVHKGYDYSRTANPTRTALETCLASLEDATYGLAFASGMAAITTIAYLLNPGDRVLGPDDVYGGTYRLFVRVLQRYGIQPAFVDMTDLTRVEAAMAARPRMVVIETPTNPFLKILDIARIAELAHAHDALVVVDNTFASPYFQQPLGLGADLVVHSTTKYLGGHSDVVGGGVVTSSKELYETLKFHQNAAGAVPGPFDCWLVLRGIKTLAVRMERHASNALQVAQFLRGHPAVARVLYPGLPDHPGHHLAGRQMKGFGGMVSVVLKGGGQAARAAASATRVFVLAESLGGVESLLDHPASMTHASLAGSPLQVDEGLLRLSVGIEHVQDLIDDLAQALEKAK</sequence>
<comment type="cofactor">
    <cofactor evidence="1 5">
        <name>pyridoxal 5'-phosphate</name>
        <dbReference type="ChEBI" id="CHEBI:597326"/>
    </cofactor>
</comment>
<dbReference type="FunFam" id="3.90.1150.10:FF:000033">
    <property type="entry name" value="Cystathionine gamma-synthase"/>
    <property type="match status" value="1"/>
</dbReference>
<name>A0A537IND9_9BACT</name>
<proteinExistence type="inferred from homology"/>
<dbReference type="InterPro" id="IPR000277">
    <property type="entry name" value="Cys/Met-Metab_PyrdxlP-dep_enz"/>
</dbReference>
<dbReference type="GO" id="GO:0003962">
    <property type="term" value="F:cystathionine gamma-synthase activity"/>
    <property type="evidence" value="ECO:0007669"/>
    <property type="project" value="UniProtKB-EC"/>
</dbReference>
<dbReference type="EC" id="2.5.1.48" evidence="7"/>
<evidence type="ECO:0000256" key="3">
    <source>
        <dbReference type="ARBA" id="ARBA00022898"/>
    </source>
</evidence>
<dbReference type="GO" id="GO:0009086">
    <property type="term" value="P:methionine biosynthetic process"/>
    <property type="evidence" value="ECO:0007669"/>
    <property type="project" value="UniProtKB-ARBA"/>
</dbReference>
<protein>
    <submittedName>
        <fullName evidence="7">Cystathionine gamma-synthase</fullName>
        <ecNumber evidence="7">2.5.1.48</ecNumber>
    </submittedName>
</protein>
<dbReference type="CDD" id="cd00614">
    <property type="entry name" value="CGS_like"/>
    <property type="match status" value="1"/>
</dbReference>
<reference evidence="7 8" key="1">
    <citation type="journal article" date="2019" name="Nat. Microbiol.">
        <title>Mediterranean grassland soil C-N compound turnover is dependent on rainfall and depth, and is mediated by genomically divergent microorganisms.</title>
        <authorList>
            <person name="Diamond S."/>
            <person name="Andeer P.F."/>
            <person name="Li Z."/>
            <person name="Crits-Christoph A."/>
            <person name="Burstein D."/>
            <person name="Anantharaman K."/>
            <person name="Lane K.R."/>
            <person name="Thomas B.C."/>
            <person name="Pan C."/>
            <person name="Northen T.R."/>
            <person name="Banfield J.F."/>
        </authorList>
    </citation>
    <scope>NUCLEOTIDE SEQUENCE [LARGE SCALE GENOMIC DNA]</scope>
    <source>
        <strain evidence="7">NP_8</strain>
    </source>
</reference>
<dbReference type="InterPro" id="IPR015422">
    <property type="entry name" value="PyrdxlP-dep_Trfase_small"/>
</dbReference>
<dbReference type="GO" id="GO:0005737">
    <property type="term" value="C:cytoplasm"/>
    <property type="evidence" value="ECO:0007669"/>
    <property type="project" value="TreeGrafter"/>
</dbReference>
<dbReference type="InterPro" id="IPR015421">
    <property type="entry name" value="PyrdxlP-dep_Trfase_major"/>
</dbReference>
<dbReference type="GO" id="GO:0019343">
    <property type="term" value="P:cysteine biosynthetic process via cystathionine"/>
    <property type="evidence" value="ECO:0007669"/>
    <property type="project" value="TreeGrafter"/>
</dbReference>
<dbReference type="GO" id="GO:0004123">
    <property type="term" value="F:cystathionine gamma-lyase activity"/>
    <property type="evidence" value="ECO:0007669"/>
    <property type="project" value="TreeGrafter"/>
</dbReference>
<feature type="region of interest" description="Disordered" evidence="6">
    <location>
        <begin position="1"/>
        <end position="23"/>
    </location>
</feature>
<evidence type="ECO:0000256" key="5">
    <source>
        <dbReference type="RuleBase" id="RU362118"/>
    </source>
</evidence>
<organism evidence="7 8">
    <name type="scientific">Candidatus Segetimicrobium genomatis</name>
    <dbReference type="NCBI Taxonomy" id="2569760"/>
    <lineage>
        <taxon>Bacteria</taxon>
        <taxon>Bacillati</taxon>
        <taxon>Candidatus Sysuimicrobiota</taxon>
        <taxon>Candidatus Sysuimicrobiia</taxon>
        <taxon>Candidatus Sysuimicrobiales</taxon>
        <taxon>Candidatus Segetimicrobiaceae</taxon>
        <taxon>Candidatus Segetimicrobium</taxon>
    </lineage>
</organism>
<feature type="modified residue" description="N6-(pyridoxal phosphate)lysine" evidence="4">
    <location>
        <position position="198"/>
    </location>
</feature>
<dbReference type="PANTHER" id="PTHR11808:SF15">
    <property type="entry name" value="CYSTATHIONINE GAMMA-LYASE"/>
    <property type="match status" value="1"/>
</dbReference>
<dbReference type="Gene3D" id="3.90.1150.10">
    <property type="entry name" value="Aspartate Aminotransferase, domain 1"/>
    <property type="match status" value="1"/>
</dbReference>
<dbReference type="AlphaFoldDB" id="A0A537IND9"/>
<comment type="similarity">
    <text evidence="2 5">Belongs to the trans-sulfuration enzymes family.</text>
</comment>
<dbReference type="InterPro" id="IPR015424">
    <property type="entry name" value="PyrdxlP-dep_Trfase"/>
</dbReference>
<dbReference type="PANTHER" id="PTHR11808">
    <property type="entry name" value="TRANS-SULFURATION ENZYME FAMILY MEMBER"/>
    <property type="match status" value="1"/>
</dbReference>
<dbReference type="GO" id="GO:0030170">
    <property type="term" value="F:pyridoxal phosphate binding"/>
    <property type="evidence" value="ECO:0007669"/>
    <property type="project" value="InterPro"/>
</dbReference>
<evidence type="ECO:0000256" key="2">
    <source>
        <dbReference type="ARBA" id="ARBA00009077"/>
    </source>
</evidence>
<dbReference type="InterPro" id="IPR054542">
    <property type="entry name" value="Cys_met_metab_PP"/>
</dbReference>
<dbReference type="PIRSF" id="PIRSF001434">
    <property type="entry name" value="CGS"/>
    <property type="match status" value="1"/>
</dbReference>
<dbReference type="FunFam" id="3.40.640.10:FF:000009">
    <property type="entry name" value="Cystathionine gamma-synthase homolog"/>
    <property type="match status" value="1"/>
</dbReference>
<gene>
    <name evidence="7" type="ORF">E6H05_10570</name>
</gene>
<keyword evidence="7" id="KW-0808">Transferase</keyword>
<dbReference type="SUPFAM" id="SSF53383">
    <property type="entry name" value="PLP-dependent transferases"/>
    <property type="match status" value="1"/>
</dbReference>
<evidence type="ECO:0000313" key="8">
    <source>
        <dbReference type="Proteomes" id="UP000318834"/>
    </source>
</evidence>
<accession>A0A537IND9</accession>
<evidence type="ECO:0000256" key="6">
    <source>
        <dbReference type="SAM" id="MobiDB-lite"/>
    </source>
</evidence>
<dbReference type="Pfam" id="PF01053">
    <property type="entry name" value="Cys_Met_Meta_PP"/>
    <property type="match status" value="1"/>
</dbReference>
<evidence type="ECO:0000313" key="7">
    <source>
        <dbReference type="EMBL" id="TMI72871.1"/>
    </source>
</evidence>
<feature type="compositionally biased region" description="Basic and acidic residues" evidence="6">
    <location>
        <begin position="1"/>
        <end position="15"/>
    </location>
</feature>
<evidence type="ECO:0000256" key="4">
    <source>
        <dbReference type="PIRSR" id="PIRSR001434-2"/>
    </source>
</evidence>
<dbReference type="Gene3D" id="3.40.640.10">
    <property type="entry name" value="Type I PLP-dependent aspartate aminotransferase-like (Major domain)"/>
    <property type="match status" value="1"/>
</dbReference>
<dbReference type="EMBL" id="VBAP01000078">
    <property type="protein sequence ID" value="TMI72871.1"/>
    <property type="molecule type" value="Genomic_DNA"/>
</dbReference>
<dbReference type="NCBIfam" id="NF005871">
    <property type="entry name" value="PRK07811.1"/>
    <property type="match status" value="1"/>
</dbReference>
<dbReference type="Proteomes" id="UP000318834">
    <property type="component" value="Unassembled WGS sequence"/>
</dbReference>
<evidence type="ECO:0000256" key="1">
    <source>
        <dbReference type="ARBA" id="ARBA00001933"/>
    </source>
</evidence>
<dbReference type="GO" id="GO:0019346">
    <property type="term" value="P:transsulfuration"/>
    <property type="evidence" value="ECO:0007669"/>
    <property type="project" value="InterPro"/>
</dbReference>